<organism evidence="16 17">
    <name type="scientific">Thalassotalea marina</name>
    <dbReference type="NCBI Taxonomy" id="1673741"/>
    <lineage>
        <taxon>Bacteria</taxon>
        <taxon>Pseudomonadati</taxon>
        <taxon>Pseudomonadota</taxon>
        <taxon>Gammaproteobacteria</taxon>
        <taxon>Alteromonadales</taxon>
        <taxon>Colwelliaceae</taxon>
        <taxon>Thalassotalea</taxon>
    </lineage>
</organism>
<dbReference type="PROSITE" id="PS52016">
    <property type="entry name" value="TONB_DEPENDENT_REC_3"/>
    <property type="match status" value="1"/>
</dbReference>
<dbReference type="GO" id="GO:0009279">
    <property type="term" value="C:cell outer membrane"/>
    <property type="evidence" value="ECO:0007669"/>
    <property type="project" value="UniProtKB-SubCell"/>
</dbReference>
<dbReference type="GO" id="GO:0015344">
    <property type="term" value="F:siderophore uptake transmembrane transporter activity"/>
    <property type="evidence" value="ECO:0007669"/>
    <property type="project" value="TreeGrafter"/>
</dbReference>
<gene>
    <name evidence="16" type="ORF">GCM10017161_15110</name>
</gene>
<feature type="signal peptide" evidence="13">
    <location>
        <begin position="1"/>
        <end position="17"/>
    </location>
</feature>
<dbReference type="Gene3D" id="2.40.170.20">
    <property type="entry name" value="TonB-dependent receptor, beta-barrel domain"/>
    <property type="match status" value="1"/>
</dbReference>
<dbReference type="Pfam" id="PF00593">
    <property type="entry name" value="TonB_dep_Rec_b-barrel"/>
    <property type="match status" value="1"/>
</dbReference>
<keyword evidence="4 11" id="KW-1134">Transmembrane beta strand</keyword>
<evidence type="ECO:0000256" key="5">
    <source>
        <dbReference type="ARBA" id="ARBA00022692"/>
    </source>
</evidence>
<dbReference type="Proteomes" id="UP000623842">
    <property type="component" value="Unassembled WGS sequence"/>
</dbReference>
<reference evidence="16" key="2">
    <citation type="submission" date="2020-09" db="EMBL/GenBank/DDBJ databases">
        <authorList>
            <person name="Sun Q."/>
            <person name="Kim S."/>
        </authorList>
    </citation>
    <scope>NUCLEOTIDE SEQUENCE</scope>
    <source>
        <strain evidence="16">KCTC 42731</strain>
    </source>
</reference>
<comment type="similarity">
    <text evidence="2">Belongs to the TonB-dependent receptor family. Hemoglobin/haptoglobin binding protein subfamily.</text>
</comment>
<keyword evidence="5 11" id="KW-0812">Transmembrane</keyword>
<keyword evidence="10 11" id="KW-0998">Cell outer membrane</keyword>
<evidence type="ECO:0000256" key="10">
    <source>
        <dbReference type="ARBA" id="ARBA00023237"/>
    </source>
</evidence>
<evidence type="ECO:0000256" key="13">
    <source>
        <dbReference type="SAM" id="SignalP"/>
    </source>
</evidence>
<keyword evidence="6 13" id="KW-0732">Signal</keyword>
<feature type="chain" id="PRO_5037815685" description="TonB-dependent receptor" evidence="13">
    <location>
        <begin position="18"/>
        <end position="664"/>
    </location>
</feature>
<keyword evidence="17" id="KW-1185">Reference proteome</keyword>
<evidence type="ECO:0000256" key="6">
    <source>
        <dbReference type="ARBA" id="ARBA00022729"/>
    </source>
</evidence>
<accession>A0A919BHJ8</accession>
<feature type="domain" description="TonB-dependent receptor plug" evidence="15">
    <location>
        <begin position="51"/>
        <end position="157"/>
    </location>
</feature>
<evidence type="ECO:0000256" key="11">
    <source>
        <dbReference type="PROSITE-ProRule" id="PRU01360"/>
    </source>
</evidence>
<keyword evidence="7 12" id="KW-0798">TonB box</keyword>
<dbReference type="PANTHER" id="PTHR30069:SF29">
    <property type="entry name" value="HEMOGLOBIN AND HEMOGLOBIN-HAPTOGLOBIN-BINDING PROTEIN 1-RELATED"/>
    <property type="match status" value="1"/>
</dbReference>
<dbReference type="InterPro" id="IPR000531">
    <property type="entry name" value="Beta-barrel_TonB"/>
</dbReference>
<sequence length="664" mass="75866">MNVAAFALMMGSLPCNAFSSKTNNDGLLELSLRELSQLQIESSSLSNKSLARAPNVVSVIDRNRIELSGASTLSELLRLFPGIQINHRRNGRDMVWIRGVTSGRNTKVLLIIDGVPQNDAVFGGWSPDEQFNAQNIEKIELIRGPGSALYGGSAYSGIVSITTKQFSSPQLFEGKIGSFASKEVSVKKNLALSSANVFFNARVYQTDGFEQQYDRSGQPSTHLNNVESKYGQLKIELNDWQFNFNHTNYMTEYPLYRSNEHKEQRYKSNNFSLKHDKETQSYSVKTVAYYNKLSRIFDHRVIDPLTNELEFFSTSDLDSSVLGINSKLSYEHSNELKTNFGLFYDKWSVANYHETIHKKDNVTQQIILSKLDQKGNDKPSRENYAAFWQQDISFLDNMLELIVGARYDYHSTFGSQISSRIGLTWQSNDYWSTKILWGSAFRPPTFIQQYEIRADNNVPGNPAVKPESISTTEWELSYFIDENQKLTSRAFKSELKDFIRSFDGGPYQNSDDKTTIYGAELEWEKAVIFQSCCLNSLAMNVNLTHLNSDQPNVARDTVNVSLNFEKRDVNLFLSLNWSGSRNPSDTYHNRVTNVVKRVQDNKGSYLIADANLTVKNVFQPNLFFILKISNLGNKNHYNPTYAPDGYFDVRRLPRYFQFGLRYEF</sequence>
<comment type="subcellular location">
    <subcellularLocation>
        <location evidence="1 11">Cell outer membrane</location>
        <topology evidence="1 11">Multi-pass membrane protein</topology>
    </subcellularLocation>
</comment>
<dbReference type="EMBL" id="BNCK01000003">
    <property type="protein sequence ID" value="GHF88381.1"/>
    <property type="molecule type" value="Genomic_DNA"/>
</dbReference>
<dbReference type="PANTHER" id="PTHR30069">
    <property type="entry name" value="TONB-DEPENDENT OUTER MEMBRANE RECEPTOR"/>
    <property type="match status" value="1"/>
</dbReference>
<dbReference type="SUPFAM" id="SSF56935">
    <property type="entry name" value="Porins"/>
    <property type="match status" value="1"/>
</dbReference>
<evidence type="ECO:0000256" key="3">
    <source>
        <dbReference type="ARBA" id="ARBA00022448"/>
    </source>
</evidence>
<dbReference type="InterPro" id="IPR036942">
    <property type="entry name" value="Beta-barrel_TonB_sf"/>
</dbReference>
<protein>
    <recommendedName>
        <fullName evidence="18">TonB-dependent receptor</fullName>
    </recommendedName>
</protein>
<evidence type="ECO:0000256" key="8">
    <source>
        <dbReference type="ARBA" id="ARBA00023136"/>
    </source>
</evidence>
<evidence type="ECO:0000313" key="17">
    <source>
        <dbReference type="Proteomes" id="UP000623842"/>
    </source>
</evidence>
<evidence type="ECO:0000256" key="7">
    <source>
        <dbReference type="ARBA" id="ARBA00023077"/>
    </source>
</evidence>
<evidence type="ECO:0000256" key="4">
    <source>
        <dbReference type="ARBA" id="ARBA00022452"/>
    </source>
</evidence>
<evidence type="ECO:0000256" key="2">
    <source>
        <dbReference type="ARBA" id="ARBA00008143"/>
    </source>
</evidence>
<proteinExistence type="inferred from homology"/>
<dbReference type="Pfam" id="PF07715">
    <property type="entry name" value="Plug"/>
    <property type="match status" value="1"/>
</dbReference>
<dbReference type="InterPro" id="IPR012910">
    <property type="entry name" value="Plug_dom"/>
</dbReference>
<evidence type="ECO:0000313" key="16">
    <source>
        <dbReference type="EMBL" id="GHF88381.1"/>
    </source>
</evidence>
<dbReference type="Gene3D" id="2.170.130.10">
    <property type="entry name" value="TonB-dependent receptor, plug domain"/>
    <property type="match status" value="1"/>
</dbReference>
<evidence type="ECO:0008006" key="18">
    <source>
        <dbReference type="Google" id="ProtNLM"/>
    </source>
</evidence>
<evidence type="ECO:0000256" key="1">
    <source>
        <dbReference type="ARBA" id="ARBA00004571"/>
    </source>
</evidence>
<evidence type="ECO:0000256" key="12">
    <source>
        <dbReference type="RuleBase" id="RU003357"/>
    </source>
</evidence>
<evidence type="ECO:0000259" key="14">
    <source>
        <dbReference type="Pfam" id="PF00593"/>
    </source>
</evidence>
<reference evidence="16" key="1">
    <citation type="journal article" date="2014" name="Int. J. Syst. Evol. Microbiol.">
        <title>Complete genome sequence of Corynebacterium casei LMG S-19264T (=DSM 44701T), isolated from a smear-ripened cheese.</title>
        <authorList>
            <consortium name="US DOE Joint Genome Institute (JGI-PGF)"/>
            <person name="Walter F."/>
            <person name="Albersmeier A."/>
            <person name="Kalinowski J."/>
            <person name="Ruckert C."/>
        </authorList>
    </citation>
    <scope>NUCLEOTIDE SEQUENCE</scope>
    <source>
        <strain evidence="16">KCTC 42731</strain>
    </source>
</reference>
<dbReference type="GO" id="GO:0044718">
    <property type="term" value="P:siderophore transmembrane transport"/>
    <property type="evidence" value="ECO:0007669"/>
    <property type="project" value="TreeGrafter"/>
</dbReference>
<dbReference type="InterPro" id="IPR037066">
    <property type="entry name" value="Plug_dom_sf"/>
</dbReference>
<name>A0A919BHJ8_9GAMM</name>
<comment type="caution">
    <text evidence="16">The sequence shown here is derived from an EMBL/GenBank/DDBJ whole genome shotgun (WGS) entry which is preliminary data.</text>
</comment>
<feature type="domain" description="TonB-dependent receptor-like beta-barrel" evidence="14">
    <location>
        <begin position="230"/>
        <end position="614"/>
    </location>
</feature>
<dbReference type="AlphaFoldDB" id="A0A919BHJ8"/>
<dbReference type="InterPro" id="IPR039426">
    <property type="entry name" value="TonB-dep_rcpt-like"/>
</dbReference>
<keyword evidence="3 11" id="KW-0813">Transport</keyword>
<keyword evidence="9" id="KW-0675">Receptor</keyword>
<evidence type="ECO:0000256" key="9">
    <source>
        <dbReference type="ARBA" id="ARBA00023170"/>
    </source>
</evidence>
<keyword evidence="8 11" id="KW-0472">Membrane</keyword>
<evidence type="ECO:0000259" key="15">
    <source>
        <dbReference type="Pfam" id="PF07715"/>
    </source>
</evidence>